<name>A0ABM8ZMI9_9VIBR</name>
<accession>A0ABM8ZMI9</accession>
<dbReference type="Proteomes" id="UP000838160">
    <property type="component" value="Unassembled WGS sequence"/>
</dbReference>
<evidence type="ECO:0008006" key="3">
    <source>
        <dbReference type="Google" id="ProtNLM"/>
    </source>
</evidence>
<organism evidence="1 2">
    <name type="scientific">Vibrio hippocampi</name>
    <dbReference type="NCBI Taxonomy" id="654686"/>
    <lineage>
        <taxon>Bacteria</taxon>
        <taxon>Pseudomonadati</taxon>
        <taxon>Pseudomonadota</taxon>
        <taxon>Gammaproteobacteria</taxon>
        <taxon>Vibrionales</taxon>
        <taxon>Vibrionaceae</taxon>
        <taxon>Vibrio</taxon>
    </lineage>
</organism>
<evidence type="ECO:0000313" key="2">
    <source>
        <dbReference type="Proteomes" id="UP000838160"/>
    </source>
</evidence>
<comment type="caution">
    <text evidence="1">The sequence shown here is derived from an EMBL/GenBank/DDBJ whole genome shotgun (WGS) entry which is preliminary data.</text>
</comment>
<keyword evidence="2" id="KW-1185">Reference proteome</keyword>
<reference evidence="1" key="1">
    <citation type="submission" date="2021-12" db="EMBL/GenBank/DDBJ databases">
        <authorList>
            <person name="Rodrigo-Torres L."/>
            <person name="Arahal R. D."/>
            <person name="Lucena T."/>
        </authorList>
    </citation>
    <scope>NUCLEOTIDE SEQUENCE</scope>
    <source>
        <strain evidence="1">CECT 8226</strain>
    </source>
</reference>
<evidence type="ECO:0000313" key="1">
    <source>
        <dbReference type="EMBL" id="CAH0529751.1"/>
    </source>
</evidence>
<protein>
    <recommendedName>
        <fullName evidence="3">Transposase</fullName>
    </recommendedName>
</protein>
<proteinExistence type="predicted"/>
<dbReference type="EMBL" id="CAKLCM010000003">
    <property type="protein sequence ID" value="CAH0529751.1"/>
    <property type="molecule type" value="Genomic_DNA"/>
</dbReference>
<sequence length="53" mass="5976">MTNVKSRKTRKAYTPEEAALFAKAANAAAKQIVSLQLQRYDDTPYTRSKKDSL</sequence>
<gene>
    <name evidence="1" type="ORF">VHP8226_03507</name>
</gene>